<evidence type="ECO:0000313" key="8">
    <source>
        <dbReference type="EMBL" id="RMB63579.1"/>
    </source>
</evidence>
<keyword evidence="5 8" id="KW-0067">ATP-binding</keyword>
<dbReference type="EMBL" id="REGC01000002">
    <property type="protein sequence ID" value="RMB63579.1"/>
    <property type="molecule type" value="Genomic_DNA"/>
</dbReference>
<dbReference type="Gene3D" id="3.40.50.300">
    <property type="entry name" value="P-loop containing nucleotide triphosphate hydrolases"/>
    <property type="match status" value="1"/>
</dbReference>
<dbReference type="CDD" id="cd03293">
    <property type="entry name" value="ABC_NrtD_SsuB_transporters"/>
    <property type="match status" value="1"/>
</dbReference>
<keyword evidence="2" id="KW-0813">Transport</keyword>
<comment type="subcellular location">
    <subcellularLocation>
        <location evidence="1">Cell membrane</location>
        <topology evidence="1">Peripheral membrane protein</topology>
    </subcellularLocation>
</comment>
<evidence type="ECO:0000256" key="2">
    <source>
        <dbReference type="ARBA" id="ARBA00022448"/>
    </source>
</evidence>
<dbReference type="GO" id="GO:0005886">
    <property type="term" value="C:plasma membrane"/>
    <property type="evidence" value="ECO:0007669"/>
    <property type="project" value="UniProtKB-SubCell"/>
</dbReference>
<dbReference type="InterPro" id="IPR050166">
    <property type="entry name" value="ABC_transporter_ATP-bind"/>
</dbReference>
<keyword evidence="4" id="KW-0547">Nucleotide-binding</keyword>
<dbReference type="InterPro" id="IPR003593">
    <property type="entry name" value="AAA+_ATPase"/>
</dbReference>
<dbReference type="GO" id="GO:0016887">
    <property type="term" value="F:ATP hydrolysis activity"/>
    <property type="evidence" value="ECO:0007669"/>
    <property type="project" value="InterPro"/>
</dbReference>
<dbReference type="RefSeq" id="WP_121927350.1">
    <property type="nucleotide sequence ID" value="NZ_REGC01000002.1"/>
</dbReference>
<evidence type="ECO:0000259" key="7">
    <source>
        <dbReference type="PROSITE" id="PS50893"/>
    </source>
</evidence>
<dbReference type="PANTHER" id="PTHR42788">
    <property type="entry name" value="TAURINE IMPORT ATP-BINDING PROTEIN-RELATED"/>
    <property type="match status" value="1"/>
</dbReference>
<accession>A0A3M0GQW2</accession>
<sequence length="254" mass="27326">MTNAHIEFAGITKSYGPTKIIGETSVSIGEGEFVSLLGPSGSGKSTMLNMIAGLAFPSTGQVRARGKAVAGPGPDRGVVFQNHALLPWMTARGNIEFGLRSARAELSKAERAQIAQHFLDEVSLGHAADRRPSRLSGGMQQRVGLARAFAIGSDILLLDEPFGALDALTRRQLQSLLLNVWEENRRTVVMVTHDVDEAVLLSDRILVMSPGPAATIIEDIEVGLPRPRSSSDDSVVVNRKNELRERLLGLLENG</sequence>
<dbReference type="PROSITE" id="PS50893">
    <property type="entry name" value="ABC_TRANSPORTER_2"/>
    <property type="match status" value="1"/>
</dbReference>
<evidence type="ECO:0000256" key="3">
    <source>
        <dbReference type="ARBA" id="ARBA00022475"/>
    </source>
</evidence>
<evidence type="ECO:0000256" key="5">
    <source>
        <dbReference type="ARBA" id="ARBA00022840"/>
    </source>
</evidence>
<gene>
    <name evidence="8" type="ORF">D9543_01830</name>
</gene>
<dbReference type="Pfam" id="PF00005">
    <property type="entry name" value="ABC_tran"/>
    <property type="match status" value="1"/>
</dbReference>
<evidence type="ECO:0000313" key="9">
    <source>
        <dbReference type="Proteomes" id="UP000270649"/>
    </source>
</evidence>
<evidence type="ECO:0000256" key="6">
    <source>
        <dbReference type="ARBA" id="ARBA00023136"/>
    </source>
</evidence>
<dbReference type="InterPro" id="IPR003439">
    <property type="entry name" value="ABC_transporter-like_ATP-bd"/>
</dbReference>
<keyword evidence="6" id="KW-0472">Membrane</keyword>
<dbReference type="SUPFAM" id="SSF52540">
    <property type="entry name" value="P-loop containing nucleoside triphosphate hydrolases"/>
    <property type="match status" value="1"/>
</dbReference>
<dbReference type="Proteomes" id="UP000270649">
    <property type="component" value="Unassembled WGS sequence"/>
</dbReference>
<protein>
    <submittedName>
        <fullName evidence="8">ABC transporter ATP-binding protein</fullName>
    </submittedName>
</protein>
<proteinExistence type="predicted"/>
<feature type="domain" description="ABC transporter" evidence="7">
    <location>
        <begin position="6"/>
        <end position="235"/>
    </location>
</feature>
<dbReference type="SMART" id="SM00382">
    <property type="entry name" value="AAA"/>
    <property type="match status" value="1"/>
</dbReference>
<dbReference type="PROSITE" id="PS00211">
    <property type="entry name" value="ABC_TRANSPORTER_1"/>
    <property type="match status" value="1"/>
</dbReference>
<reference evidence="8 9" key="1">
    <citation type="submission" date="2018-10" db="EMBL/GenBank/DDBJ databases">
        <title>Corynebacterium macginleyi genome sequencing and assembly of the type strain and two clinical samples.</title>
        <authorList>
            <person name="Bernier A.-M."/>
            <person name="Bernard K."/>
        </authorList>
    </citation>
    <scope>NUCLEOTIDE SEQUENCE [LARGE SCALE GENOMIC DNA]</scope>
    <source>
        <strain evidence="8 9">NML 120205</strain>
    </source>
</reference>
<dbReference type="GO" id="GO:0005524">
    <property type="term" value="F:ATP binding"/>
    <property type="evidence" value="ECO:0007669"/>
    <property type="project" value="UniProtKB-KW"/>
</dbReference>
<dbReference type="PANTHER" id="PTHR42788:SF7">
    <property type="entry name" value="NITRATE ABC TRANSPORTER ATP-BINDING PROTEIN"/>
    <property type="match status" value="1"/>
</dbReference>
<evidence type="ECO:0000256" key="1">
    <source>
        <dbReference type="ARBA" id="ARBA00004202"/>
    </source>
</evidence>
<dbReference type="InterPro" id="IPR027417">
    <property type="entry name" value="P-loop_NTPase"/>
</dbReference>
<organism evidence="8 9">
    <name type="scientific">Corynebacterium macginleyi</name>
    <dbReference type="NCBI Taxonomy" id="38290"/>
    <lineage>
        <taxon>Bacteria</taxon>
        <taxon>Bacillati</taxon>
        <taxon>Actinomycetota</taxon>
        <taxon>Actinomycetes</taxon>
        <taxon>Mycobacteriales</taxon>
        <taxon>Corynebacteriaceae</taxon>
        <taxon>Corynebacterium</taxon>
    </lineage>
</organism>
<evidence type="ECO:0000256" key="4">
    <source>
        <dbReference type="ARBA" id="ARBA00022741"/>
    </source>
</evidence>
<name>A0A3M0GQW2_9CORY</name>
<keyword evidence="3" id="KW-1003">Cell membrane</keyword>
<dbReference type="AlphaFoldDB" id="A0A3M0GQW2"/>
<dbReference type="InterPro" id="IPR017871">
    <property type="entry name" value="ABC_transporter-like_CS"/>
</dbReference>
<comment type="caution">
    <text evidence="8">The sequence shown here is derived from an EMBL/GenBank/DDBJ whole genome shotgun (WGS) entry which is preliminary data.</text>
</comment>